<dbReference type="VEuPathDB" id="FungiDB:Z518_09872"/>
<reference evidence="3 4" key="1">
    <citation type="submission" date="2015-01" db="EMBL/GenBank/DDBJ databases">
        <title>The Genome Sequence of Rhinocladiella mackenzie CBS 650.93.</title>
        <authorList>
            <consortium name="The Broad Institute Genomics Platform"/>
            <person name="Cuomo C."/>
            <person name="de Hoog S."/>
            <person name="Gorbushina A."/>
            <person name="Stielow B."/>
            <person name="Teixiera M."/>
            <person name="Abouelleil A."/>
            <person name="Chapman S.B."/>
            <person name="Priest M."/>
            <person name="Young S.K."/>
            <person name="Wortman J."/>
            <person name="Nusbaum C."/>
            <person name="Birren B."/>
        </authorList>
    </citation>
    <scope>NUCLEOTIDE SEQUENCE [LARGE SCALE GENOMIC DNA]</scope>
    <source>
        <strain evidence="3 4">CBS 650.93</strain>
    </source>
</reference>
<feature type="compositionally biased region" description="Basic and acidic residues" evidence="1">
    <location>
        <begin position="477"/>
        <end position="489"/>
    </location>
</feature>
<organism evidence="3 4">
    <name type="scientific">Rhinocladiella mackenziei CBS 650.93</name>
    <dbReference type="NCBI Taxonomy" id="1442369"/>
    <lineage>
        <taxon>Eukaryota</taxon>
        <taxon>Fungi</taxon>
        <taxon>Dikarya</taxon>
        <taxon>Ascomycota</taxon>
        <taxon>Pezizomycotina</taxon>
        <taxon>Eurotiomycetes</taxon>
        <taxon>Chaetothyriomycetidae</taxon>
        <taxon>Chaetothyriales</taxon>
        <taxon>Herpotrichiellaceae</taxon>
        <taxon>Rhinocladiella</taxon>
    </lineage>
</organism>
<keyword evidence="4" id="KW-1185">Reference proteome</keyword>
<dbReference type="OrthoDB" id="5420895at2759"/>
<feature type="compositionally biased region" description="Basic and acidic residues" evidence="1">
    <location>
        <begin position="218"/>
        <end position="230"/>
    </location>
</feature>
<evidence type="ECO:0000313" key="3">
    <source>
        <dbReference type="EMBL" id="KIX00807.1"/>
    </source>
</evidence>
<feature type="compositionally biased region" description="Polar residues" evidence="1">
    <location>
        <begin position="460"/>
        <end position="476"/>
    </location>
</feature>
<proteinExistence type="predicted"/>
<dbReference type="InterPro" id="IPR055936">
    <property type="entry name" value="DUF7514"/>
</dbReference>
<dbReference type="Pfam" id="PF24355">
    <property type="entry name" value="DUF7514"/>
    <property type="match status" value="1"/>
</dbReference>
<protein>
    <recommendedName>
        <fullName evidence="2">DUF7514 domain-containing protein</fullName>
    </recommendedName>
</protein>
<feature type="domain" description="DUF7514" evidence="2">
    <location>
        <begin position="14"/>
        <end position="170"/>
    </location>
</feature>
<evidence type="ECO:0000256" key="1">
    <source>
        <dbReference type="SAM" id="MobiDB-lite"/>
    </source>
</evidence>
<feature type="compositionally biased region" description="Basic and acidic residues" evidence="1">
    <location>
        <begin position="245"/>
        <end position="254"/>
    </location>
</feature>
<dbReference type="AlphaFoldDB" id="A0A0D2FFL2"/>
<feature type="compositionally biased region" description="Basic residues" evidence="1">
    <location>
        <begin position="255"/>
        <end position="264"/>
    </location>
</feature>
<feature type="compositionally biased region" description="Low complexity" evidence="1">
    <location>
        <begin position="436"/>
        <end position="449"/>
    </location>
</feature>
<name>A0A0D2FFL2_9EURO</name>
<feature type="compositionally biased region" description="Polar residues" evidence="1">
    <location>
        <begin position="406"/>
        <end position="415"/>
    </location>
</feature>
<dbReference type="EMBL" id="KN847482">
    <property type="protein sequence ID" value="KIX00807.1"/>
    <property type="molecule type" value="Genomic_DNA"/>
</dbReference>
<dbReference type="HOGENOM" id="CLU_502471_0_0_1"/>
<feature type="region of interest" description="Disordered" evidence="1">
    <location>
        <begin position="172"/>
        <end position="539"/>
    </location>
</feature>
<gene>
    <name evidence="3" type="ORF">Z518_09872</name>
</gene>
<dbReference type="Proteomes" id="UP000053617">
    <property type="component" value="Unassembled WGS sequence"/>
</dbReference>
<evidence type="ECO:0000313" key="4">
    <source>
        <dbReference type="Proteomes" id="UP000053617"/>
    </source>
</evidence>
<sequence length="539" mass="60388">MATNQSATPGFWRYLINPDKSASPQLETLCLGLAKIISTFEPGPPDGELTPQRLAAFYRAVGGNYDSLFLRTSDHALSFMYQTLGCFHSLQPTSSPFETPRIPCLTPTGFARWQTIQILLCPDENVGFMQKAVQRWNVLMPTGGTFPNYIPKEVFPDRPDAEMERWHKMVTGQLNQKNYNMRRIKNSPQSPHPEASDRRDGYFSNGQLGRPARPSRSSSRDDQVHVDLYRRRSSVPDFPSPSGERGSHWDPRNHHEARKTRSHSAQRPPLQPGRQRSHTSSGPPSGRSYKGPSNSPPSKQRRDGPSTDQYGKRLSAHNIHYRSPARTPSTVDEDTGSEASSETSQRDRRHRTSDEDRRSRRSSLWVPPFMRSHKRRHSSDASYRTPGGKPPQPLRPEYYPPRAINSPPQLQQPSHRGSGAPQYRDTVWDSDPVNSTPATPTLAQAQAQADPRAPTIRYPDQSNLEPLTRESSGSGTEQRHRSSDWERGGAQRRQGPGAPSRVATLTGVHGRKYPTADPLSPIERQRSHASSRGGVPAMV</sequence>
<dbReference type="PANTHER" id="PTHR39611">
    <property type="entry name" value="HYDROXYPROLINE-RICH GLYCOPROTEIN DZ-HRGP-RELATED"/>
    <property type="match status" value="1"/>
</dbReference>
<dbReference type="PANTHER" id="PTHR39611:SF2">
    <property type="entry name" value="HYDROXYPROLINE-RICH GLYCOPROTEIN DZ-HRGP"/>
    <property type="match status" value="1"/>
</dbReference>
<dbReference type="STRING" id="1442369.A0A0D2FFL2"/>
<dbReference type="GeneID" id="25297943"/>
<dbReference type="RefSeq" id="XP_013267943.1">
    <property type="nucleotide sequence ID" value="XM_013412489.1"/>
</dbReference>
<accession>A0A0D2FFL2</accession>
<evidence type="ECO:0000259" key="2">
    <source>
        <dbReference type="Pfam" id="PF24355"/>
    </source>
</evidence>